<organism evidence="1 2">
    <name type="scientific">Candidatus Kaiserbacteria bacterium RIFCSPHIGHO2_01_FULL_53_31</name>
    <dbReference type="NCBI Taxonomy" id="1798481"/>
    <lineage>
        <taxon>Bacteria</taxon>
        <taxon>Candidatus Kaiseribacteriota</taxon>
    </lineage>
</organism>
<accession>A0A1F6CJ50</accession>
<sequence>MWYIWNMRTRDLDKERSEASHSLLDFMKLYNENLPIAFPRVSAALLGEFRTAHSTLFKSDNVWSLDLHRKKVMDWLRSRPV</sequence>
<evidence type="ECO:0000313" key="2">
    <source>
        <dbReference type="Proteomes" id="UP000178815"/>
    </source>
</evidence>
<evidence type="ECO:0000313" key="1">
    <source>
        <dbReference type="EMBL" id="OGG49047.1"/>
    </source>
</evidence>
<dbReference type="AlphaFoldDB" id="A0A1F6CJ50"/>
<protein>
    <submittedName>
        <fullName evidence="1">Uncharacterized protein</fullName>
    </submittedName>
</protein>
<dbReference type="EMBL" id="MFKU01000005">
    <property type="protein sequence ID" value="OGG49047.1"/>
    <property type="molecule type" value="Genomic_DNA"/>
</dbReference>
<proteinExistence type="predicted"/>
<reference evidence="1 2" key="1">
    <citation type="journal article" date="2016" name="Nat. Commun.">
        <title>Thousands of microbial genomes shed light on interconnected biogeochemical processes in an aquifer system.</title>
        <authorList>
            <person name="Anantharaman K."/>
            <person name="Brown C.T."/>
            <person name="Hug L.A."/>
            <person name="Sharon I."/>
            <person name="Castelle C.J."/>
            <person name="Probst A.J."/>
            <person name="Thomas B.C."/>
            <person name="Singh A."/>
            <person name="Wilkins M.J."/>
            <person name="Karaoz U."/>
            <person name="Brodie E.L."/>
            <person name="Williams K.H."/>
            <person name="Hubbard S.S."/>
            <person name="Banfield J.F."/>
        </authorList>
    </citation>
    <scope>NUCLEOTIDE SEQUENCE [LARGE SCALE GENOMIC DNA]</scope>
</reference>
<comment type="caution">
    <text evidence="1">The sequence shown here is derived from an EMBL/GenBank/DDBJ whole genome shotgun (WGS) entry which is preliminary data.</text>
</comment>
<name>A0A1F6CJ50_9BACT</name>
<gene>
    <name evidence="1" type="ORF">A2678_01105</name>
</gene>
<dbReference type="Proteomes" id="UP000178815">
    <property type="component" value="Unassembled WGS sequence"/>
</dbReference>